<evidence type="ECO:0000313" key="1">
    <source>
        <dbReference type="EMBL" id="KAK0617964.1"/>
    </source>
</evidence>
<name>A0AA39WM56_9PEZI</name>
<comment type="caution">
    <text evidence="1">The sequence shown here is derived from an EMBL/GenBank/DDBJ whole genome shotgun (WGS) entry which is preliminary data.</text>
</comment>
<reference evidence="1" key="1">
    <citation type="submission" date="2023-06" db="EMBL/GenBank/DDBJ databases">
        <title>Genome-scale phylogeny and comparative genomics of the fungal order Sordariales.</title>
        <authorList>
            <consortium name="Lawrence Berkeley National Laboratory"/>
            <person name="Hensen N."/>
            <person name="Bonometti L."/>
            <person name="Westerberg I."/>
            <person name="Brannstrom I.O."/>
            <person name="Guillou S."/>
            <person name="Cros-Aarteil S."/>
            <person name="Calhoun S."/>
            <person name="Haridas S."/>
            <person name="Kuo A."/>
            <person name="Mondo S."/>
            <person name="Pangilinan J."/>
            <person name="Riley R."/>
            <person name="LaButti K."/>
            <person name="Andreopoulos B."/>
            <person name="Lipzen A."/>
            <person name="Chen C."/>
            <person name="Yanf M."/>
            <person name="Daum C."/>
            <person name="Ng V."/>
            <person name="Clum A."/>
            <person name="Steindorff A."/>
            <person name="Ohm R."/>
            <person name="Martin F."/>
            <person name="Silar P."/>
            <person name="Natvig D."/>
            <person name="Lalanne C."/>
            <person name="Gautier V."/>
            <person name="Ament-velasquez S.L."/>
            <person name="Kruys A."/>
            <person name="Hutchinson M.I."/>
            <person name="Powell A.J."/>
            <person name="Barry K."/>
            <person name="Miller A.N."/>
            <person name="Grigoriev I.V."/>
            <person name="Debuchy R."/>
            <person name="Gladieux P."/>
            <person name="Thoren M.H."/>
            <person name="Johannesson H."/>
        </authorList>
    </citation>
    <scope>NUCLEOTIDE SEQUENCE</scope>
    <source>
        <strain evidence="1">SMH3391-2</strain>
    </source>
</reference>
<dbReference type="EMBL" id="JAULSR010000005">
    <property type="protein sequence ID" value="KAK0617964.1"/>
    <property type="molecule type" value="Genomic_DNA"/>
</dbReference>
<gene>
    <name evidence="1" type="ORF">B0T17DRAFT_317853</name>
</gene>
<dbReference type="Proteomes" id="UP001174934">
    <property type="component" value="Unassembled WGS sequence"/>
</dbReference>
<accession>A0AA39WM56</accession>
<protein>
    <submittedName>
        <fullName evidence="1">Uncharacterized protein</fullName>
    </submittedName>
</protein>
<keyword evidence="2" id="KW-1185">Reference proteome</keyword>
<sequence length="79" mass="8747">MIWEKGGVGVAWLFGLFVRFCAGLDCWLLCGRSRLCIYLLFNDIPPHHTPTVDCAGDLWDKLGLVLVHPVGTAIPMFSS</sequence>
<dbReference type="AlphaFoldDB" id="A0AA39WM56"/>
<proteinExistence type="predicted"/>
<organism evidence="1 2">
    <name type="scientific">Bombardia bombarda</name>
    <dbReference type="NCBI Taxonomy" id="252184"/>
    <lineage>
        <taxon>Eukaryota</taxon>
        <taxon>Fungi</taxon>
        <taxon>Dikarya</taxon>
        <taxon>Ascomycota</taxon>
        <taxon>Pezizomycotina</taxon>
        <taxon>Sordariomycetes</taxon>
        <taxon>Sordariomycetidae</taxon>
        <taxon>Sordariales</taxon>
        <taxon>Lasiosphaeriaceae</taxon>
        <taxon>Bombardia</taxon>
    </lineage>
</organism>
<evidence type="ECO:0000313" key="2">
    <source>
        <dbReference type="Proteomes" id="UP001174934"/>
    </source>
</evidence>